<evidence type="ECO:0000256" key="10">
    <source>
        <dbReference type="SAM" id="Phobius"/>
    </source>
</evidence>
<keyword evidence="3" id="KW-0813">Transport</keyword>
<dbReference type="PROSITE" id="PS50929">
    <property type="entry name" value="ABC_TM1F"/>
    <property type="match status" value="2"/>
</dbReference>
<dbReference type="GO" id="GO:0016887">
    <property type="term" value="F:ATP hydrolysis activity"/>
    <property type="evidence" value="ECO:0007669"/>
    <property type="project" value="InterPro"/>
</dbReference>
<dbReference type="CDD" id="cd18578">
    <property type="entry name" value="ABC_6TM_Pgp_ABCB1_D2_like"/>
    <property type="match status" value="1"/>
</dbReference>
<feature type="domain" description="ABC transmembrane type-1" evidence="12">
    <location>
        <begin position="727"/>
        <end position="1015"/>
    </location>
</feature>
<dbReference type="GO" id="GO:0015421">
    <property type="term" value="F:ABC-type oligopeptide transporter activity"/>
    <property type="evidence" value="ECO:0007669"/>
    <property type="project" value="TreeGrafter"/>
</dbReference>
<dbReference type="PANTHER" id="PTHR43394:SF27">
    <property type="entry name" value="ATP-DEPENDENT TRANSLOCASE ABCB1-LIKE"/>
    <property type="match status" value="1"/>
</dbReference>
<evidence type="ECO:0000256" key="3">
    <source>
        <dbReference type="ARBA" id="ARBA00022448"/>
    </source>
</evidence>
<dbReference type="InterPro" id="IPR003593">
    <property type="entry name" value="AAA+_ATPase"/>
</dbReference>
<comment type="caution">
    <text evidence="13">The sequence shown here is derived from an EMBL/GenBank/DDBJ whole genome shotgun (WGS) entry which is preliminary data.</text>
</comment>
<dbReference type="FunFam" id="3.40.50.300:FF:000205">
    <property type="entry name" value="ABC transporter B family member 4"/>
    <property type="match status" value="2"/>
</dbReference>
<dbReference type="InterPro" id="IPR017871">
    <property type="entry name" value="ABC_transporter-like_CS"/>
</dbReference>
<evidence type="ECO:0000313" key="13">
    <source>
        <dbReference type="EMBL" id="CAG8508599.1"/>
    </source>
</evidence>
<dbReference type="FunFam" id="1.20.1560.10:FF:000102">
    <property type="entry name" value="ABC multidrug transporter Mdr1"/>
    <property type="match status" value="1"/>
</dbReference>
<dbReference type="InterPro" id="IPR039421">
    <property type="entry name" value="Type_1_exporter"/>
</dbReference>
<dbReference type="Pfam" id="PF00664">
    <property type="entry name" value="ABC_membrane"/>
    <property type="match status" value="2"/>
</dbReference>
<feature type="transmembrane region" description="Helical" evidence="10">
    <location>
        <begin position="62"/>
        <end position="90"/>
    </location>
</feature>
<proteinExistence type="inferred from homology"/>
<dbReference type="Gene3D" id="1.20.1560.10">
    <property type="entry name" value="ABC transporter type 1, transmembrane domain"/>
    <property type="match status" value="1"/>
</dbReference>
<dbReference type="PROSITE" id="PS50893">
    <property type="entry name" value="ABC_TRANSPORTER_2"/>
    <property type="match status" value="2"/>
</dbReference>
<dbReference type="GO" id="GO:0090374">
    <property type="term" value="P:oligopeptide export from mitochondrion"/>
    <property type="evidence" value="ECO:0007669"/>
    <property type="project" value="TreeGrafter"/>
</dbReference>
<dbReference type="PANTHER" id="PTHR43394">
    <property type="entry name" value="ATP-DEPENDENT PERMEASE MDL1, MITOCHONDRIAL"/>
    <property type="match status" value="1"/>
</dbReference>
<dbReference type="GO" id="GO:0005743">
    <property type="term" value="C:mitochondrial inner membrane"/>
    <property type="evidence" value="ECO:0007669"/>
    <property type="project" value="TreeGrafter"/>
</dbReference>
<dbReference type="GO" id="GO:0005524">
    <property type="term" value="F:ATP binding"/>
    <property type="evidence" value="ECO:0007669"/>
    <property type="project" value="UniProtKB-KW"/>
</dbReference>
<dbReference type="SUPFAM" id="SSF52540">
    <property type="entry name" value="P-loop containing nucleoside triphosphate hydrolases"/>
    <property type="match status" value="2"/>
</dbReference>
<evidence type="ECO:0000313" key="14">
    <source>
        <dbReference type="Proteomes" id="UP000789342"/>
    </source>
</evidence>
<evidence type="ECO:0000256" key="4">
    <source>
        <dbReference type="ARBA" id="ARBA00022692"/>
    </source>
</evidence>
<keyword evidence="8 10" id="KW-0472">Membrane</keyword>
<feature type="transmembrane region" description="Helical" evidence="10">
    <location>
        <begin position="220"/>
        <end position="239"/>
    </location>
</feature>
<evidence type="ECO:0000256" key="2">
    <source>
        <dbReference type="ARBA" id="ARBA00007577"/>
    </source>
</evidence>
<dbReference type="SUPFAM" id="SSF90123">
    <property type="entry name" value="ABC transporter transmembrane region"/>
    <property type="match status" value="2"/>
</dbReference>
<feature type="domain" description="ABC transmembrane type-1" evidence="12">
    <location>
        <begin position="66"/>
        <end position="363"/>
    </location>
</feature>
<feature type="transmembrane region" description="Helical" evidence="10">
    <location>
        <begin position="723"/>
        <end position="750"/>
    </location>
</feature>
<reference evidence="13" key="1">
    <citation type="submission" date="2021-06" db="EMBL/GenBank/DDBJ databases">
        <authorList>
            <person name="Kallberg Y."/>
            <person name="Tangrot J."/>
            <person name="Rosling A."/>
        </authorList>
    </citation>
    <scope>NUCLEOTIDE SEQUENCE</scope>
    <source>
        <strain evidence="13">CL551</strain>
    </source>
</reference>
<feature type="compositionally biased region" description="Basic and acidic residues" evidence="9">
    <location>
        <begin position="1"/>
        <end position="17"/>
    </location>
</feature>
<evidence type="ECO:0000259" key="11">
    <source>
        <dbReference type="PROSITE" id="PS50893"/>
    </source>
</evidence>
<evidence type="ECO:0000256" key="8">
    <source>
        <dbReference type="ARBA" id="ARBA00023136"/>
    </source>
</evidence>
<feature type="domain" description="ABC transporter" evidence="11">
    <location>
        <begin position="400"/>
        <end position="640"/>
    </location>
</feature>
<dbReference type="InterPro" id="IPR011527">
    <property type="entry name" value="ABC1_TM_dom"/>
</dbReference>
<evidence type="ECO:0000259" key="12">
    <source>
        <dbReference type="PROSITE" id="PS50929"/>
    </source>
</evidence>
<feature type="transmembrane region" description="Helical" evidence="10">
    <location>
        <begin position="945"/>
        <end position="968"/>
    </location>
</feature>
<dbReference type="CDD" id="cd18577">
    <property type="entry name" value="ABC_6TM_Pgp_ABCB1_D1_like"/>
    <property type="match status" value="1"/>
</dbReference>
<feature type="domain" description="ABC transporter" evidence="11">
    <location>
        <begin position="1051"/>
        <end position="1287"/>
    </location>
</feature>
<dbReference type="OrthoDB" id="6500128at2759"/>
<evidence type="ECO:0000256" key="1">
    <source>
        <dbReference type="ARBA" id="ARBA00004141"/>
    </source>
</evidence>
<dbReference type="PROSITE" id="PS00211">
    <property type="entry name" value="ABC_TRANSPORTER_1"/>
    <property type="match status" value="2"/>
</dbReference>
<accession>A0A9N8ZVA8</accession>
<dbReference type="Proteomes" id="UP000789342">
    <property type="component" value="Unassembled WGS sequence"/>
</dbReference>
<keyword evidence="5" id="KW-0547">Nucleotide-binding</keyword>
<feature type="transmembrane region" description="Helical" evidence="10">
    <location>
        <begin position="770"/>
        <end position="794"/>
    </location>
</feature>
<feature type="transmembrane region" description="Helical" evidence="10">
    <location>
        <begin position="298"/>
        <end position="322"/>
    </location>
</feature>
<dbReference type="FunFam" id="1.20.1560.10:FF:000009">
    <property type="entry name" value="ABC transporter B family member 1"/>
    <property type="match status" value="1"/>
</dbReference>
<feature type="transmembrane region" description="Helical" evidence="10">
    <location>
        <begin position="337"/>
        <end position="355"/>
    </location>
</feature>
<dbReference type="Gene3D" id="3.40.50.300">
    <property type="entry name" value="P-loop containing nucleotide triphosphate hydrolases"/>
    <property type="match status" value="2"/>
</dbReference>
<dbReference type="InterPro" id="IPR003439">
    <property type="entry name" value="ABC_transporter-like_ATP-bd"/>
</dbReference>
<name>A0A9N8ZVA8_9GLOM</name>
<evidence type="ECO:0000256" key="5">
    <source>
        <dbReference type="ARBA" id="ARBA00022741"/>
    </source>
</evidence>
<keyword evidence="7 10" id="KW-1133">Transmembrane helix</keyword>
<dbReference type="SMART" id="SM00382">
    <property type="entry name" value="AAA"/>
    <property type="match status" value="2"/>
</dbReference>
<dbReference type="EMBL" id="CAJVPV010001805">
    <property type="protein sequence ID" value="CAG8508599.1"/>
    <property type="molecule type" value="Genomic_DNA"/>
</dbReference>
<feature type="transmembrane region" description="Helical" evidence="10">
    <location>
        <begin position="851"/>
        <end position="870"/>
    </location>
</feature>
<feature type="transmembrane region" description="Helical" evidence="10">
    <location>
        <begin position="196"/>
        <end position="214"/>
    </location>
</feature>
<comment type="similarity">
    <text evidence="2">Belongs to the ABC transporter superfamily. ABCB family. Multidrug resistance exporter (TC 3.A.1.201) subfamily.</text>
</comment>
<sequence>MSNEAEKDNINAEKDNINAESEIDFSVVDALPQKDADTEEKKEKQEAVPLSKLLRFATPVEYLYMFVGSIAALASGAALPLMTIVFSSFITSFYAFEYAKNTGIGKDTAESKLNDEVRTKVFYFIGLGCGVFVCAYTHMSLWMMSGERQAKRVRELYFASILRQDIAFFDSSSTGDVTTRISGDISLYQEGISEKVGLILQFSTTFITGFIIAFTKGWKLSLVLCAVFPLMAIAGGIMAKAISNDTAKGQDAYAAAGGVAEQAISGIRTVISFGGQEREINRYMANLEYAYKAGRKKAIVSGIGLGAMMLIMYGSYGLAFWYGSILIVNNDMSGADVLNVFFAIFIGAFSVGNAAPHITSVANALGAASKLFAVIDRVPPIDSSDESGKKLVKSEVRGRIEFKNVDFWYPSRPDVQILKNFNLVIEPGQTVALVGPSGSGKSTIVSLLERFYDPSKGSITIDGVDIKQINIKSLRRQIGLVGQEPILFPETITKNIIWGGDPSEKEPTMEDIIEACKKSNAYEFINELPKKYETLVGEKGALLSGGQKQRIAIARALIKDPPILLLDEATSALDSEAERIVQDALDNAATDRTSIVIAHRLSTIKNADKIVVMTKGEICEVGKHEELIAKKAEYYALVKAQELKTQKANTEDDEDDESSVDSQPNDDDTAILMEEKGGKLIRRVTTRASTVKTDEELREEEDAIKSKEKTPFGRIARLCRPEYGLIFIGILAATVNGVVMPSFALIFSSIMQTFSRTDDPDRLRRESNFWAGMFAVLAIVSFLTNFFQLSMFITSGERLTKRLRTFTFKALMRQEVAYFDDERNGTGILTSKLAVDASNVEGLTGSLMGSIFQNVINLVAGLAIAFVYGWKLTLVILASAPLVAAAGFSEMKTLAGFGAKTRKAYENTGQIVHQSVSNMRTIASLTREDTFKDMYYKAIREPHKLAIKGALLSAIGFGSSQGSLYFIWSLAFWYGAQLVKTGEYTFDQMIHVLFAVIFSAMALGQMSTFAPNTAKAKLAAISIFQILDRKSAIDPTDNEGKDRPMPITGEAELHDVHFNYPARPGVHILRGFDAKVDAGKTIALVGPSGSGKSTTVALLLRFYDVITGEVNVEGANVKNWNLEYLRSNMALVGQEPVLFDLTIGENIAYGKDGCSKDEIIEAAKNANIHNFISKLPDGYDTRVGERGSQLSGGQKQRVAIARAIIRSPKLLLLDEATSALDAESEKVVQLALDKVSKGRTTLVIAHRLSTIQDADLILVCKKGRVVESGTHLELFNQRGLYYELVNKQTLMKQS</sequence>
<dbReference type="InterPro" id="IPR036640">
    <property type="entry name" value="ABC1_TM_sf"/>
</dbReference>
<feature type="transmembrane region" description="Helical" evidence="10">
    <location>
        <begin position="988"/>
        <end position="1010"/>
    </location>
</feature>
<gene>
    <name evidence="13" type="ORF">AMORRO_LOCUS3611</name>
</gene>
<feature type="region of interest" description="Disordered" evidence="9">
    <location>
        <begin position="645"/>
        <end position="668"/>
    </location>
</feature>
<feature type="region of interest" description="Disordered" evidence="9">
    <location>
        <begin position="1"/>
        <end position="26"/>
    </location>
</feature>
<dbReference type="CDD" id="cd03249">
    <property type="entry name" value="ABC_MTABC3_MDL1_MDL2"/>
    <property type="match status" value="2"/>
</dbReference>
<feature type="transmembrane region" description="Helical" evidence="10">
    <location>
        <begin position="121"/>
        <end position="144"/>
    </location>
</feature>
<feature type="compositionally biased region" description="Acidic residues" evidence="9">
    <location>
        <begin position="651"/>
        <end position="668"/>
    </location>
</feature>
<evidence type="ECO:0000256" key="7">
    <source>
        <dbReference type="ARBA" id="ARBA00022989"/>
    </source>
</evidence>
<dbReference type="Pfam" id="PF00005">
    <property type="entry name" value="ABC_tran"/>
    <property type="match status" value="2"/>
</dbReference>
<dbReference type="InterPro" id="IPR027417">
    <property type="entry name" value="P-loop_NTPase"/>
</dbReference>
<protein>
    <submittedName>
        <fullName evidence="13">11057_t:CDS:1</fullName>
    </submittedName>
</protein>
<keyword evidence="14" id="KW-1185">Reference proteome</keyword>
<organism evidence="13 14">
    <name type="scientific">Acaulospora morrowiae</name>
    <dbReference type="NCBI Taxonomy" id="94023"/>
    <lineage>
        <taxon>Eukaryota</taxon>
        <taxon>Fungi</taxon>
        <taxon>Fungi incertae sedis</taxon>
        <taxon>Mucoromycota</taxon>
        <taxon>Glomeromycotina</taxon>
        <taxon>Glomeromycetes</taxon>
        <taxon>Diversisporales</taxon>
        <taxon>Acaulosporaceae</taxon>
        <taxon>Acaulospora</taxon>
    </lineage>
</organism>
<evidence type="ECO:0000256" key="6">
    <source>
        <dbReference type="ARBA" id="ARBA00022840"/>
    </source>
</evidence>
<comment type="subcellular location">
    <subcellularLocation>
        <location evidence="1">Membrane</location>
        <topology evidence="1">Multi-pass membrane protein</topology>
    </subcellularLocation>
</comment>
<keyword evidence="6" id="KW-0067">ATP-binding</keyword>
<evidence type="ECO:0000256" key="9">
    <source>
        <dbReference type="SAM" id="MobiDB-lite"/>
    </source>
</evidence>
<keyword evidence="4 10" id="KW-0812">Transmembrane</keyword>